<comment type="caution">
    <text evidence="1">The sequence shown here is derived from an EMBL/GenBank/DDBJ whole genome shotgun (WGS) entry which is preliminary data.</text>
</comment>
<dbReference type="Proteomes" id="UP001189429">
    <property type="component" value="Unassembled WGS sequence"/>
</dbReference>
<evidence type="ECO:0000313" key="1">
    <source>
        <dbReference type="EMBL" id="CAK0839762.1"/>
    </source>
</evidence>
<feature type="non-terminal residue" evidence="1">
    <location>
        <position position="1"/>
    </location>
</feature>
<evidence type="ECO:0000313" key="2">
    <source>
        <dbReference type="Proteomes" id="UP001189429"/>
    </source>
</evidence>
<dbReference type="EMBL" id="CAUYUJ010014321">
    <property type="protein sequence ID" value="CAK0839762.1"/>
    <property type="molecule type" value="Genomic_DNA"/>
</dbReference>
<organism evidence="1 2">
    <name type="scientific">Prorocentrum cordatum</name>
    <dbReference type="NCBI Taxonomy" id="2364126"/>
    <lineage>
        <taxon>Eukaryota</taxon>
        <taxon>Sar</taxon>
        <taxon>Alveolata</taxon>
        <taxon>Dinophyceae</taxon>
        <taxon>Prorocentrales</taxon>
        <taxon>Prorocentraceae</taxon>
        <taxon>Prorocentrum</taxon>
    </lineage>
</organism>
<accession>A0ABN9T4N7</accession>
<proteinExistence type="predicted"/>
<reference evidence="1" key="1">
    <citation type="submission" date="2023-10" db="EMBL/GenBank/DDBJ databases">
        <authorList>
            <person name="Chen Y."/>
            <person name="Shah S."/>
            <person name="Dougan E. K."/>
            <person name="Thang M."/>
            <person name="Chan C."/>
        </authorList>
    </citation>
    <scope>NUCLEOTIDE SEQUENCE [LARGE SCALE GENOMIC DNA]</scope>
</reference>
<gene>
    <name evidence="1" type="ORF">PCOR1329_LOCUS35368</name>
</gene>
<name>A0ABN9T4N7_9DINO</name>
<sequence>GRGGMQRGLGRSPTFLVGTDRQRYNLQQLQRREQHLAEQLQKSKPLCFNATRSRRPTPLRRWVASGTRTRPWSLRCC</sequence>
<protein>
    <submittedName>
        <fullName evidence="1">Uncharacterized protein</fullName>
    </submittedName>
</protein>
<keyword evidence="2" id="KW-1185">Reference proteome</keyword>